<comment type="caution">
    <text evidence="2">The sequence shown here is derived from an EMBL/GenBank/DDBJ whole genome shotgun (WGS) entry which is preliminary data.</text>
</comment>
<accession>A0AAD6D8R5</accession>
<feature type="region of interest" description="Disordered" evidence="1">
    <location>
        <begin position="156"/>
        <end position="200"/>
    </location>
</feature>
<feature type="compositionally biased region" description="Basic and acidic residues" evidence="1">
    <location>
        <begin position="23"/>
        <end position="37"/>
    </location>
</feature>
<organism evidence="2 3">
    <name type="scientific">Penicillium hetheringtonii</name>
    <dbReference type="NCBI Taxonomy" id="911720"/>
    <lineage>
        <taxon>Eukaryota</taxon>
        <taxon>Fungi</taxon>
        <taxon>Dikarya</taxon>
        <taxon>Ascomycota</taxon>
        <taxon>Pezizomycotina</taxon>
        <taxon>Eurotiomycetes</taxon>
        <taxon>Eurotiomycetidae</taxon>
        <taxon>Eurotiales</taxon>
        <taxon>Aspergillaceae</taxon>
        <taxon>Penicillium</taxon>
    </lineage>
</organism>
<evidence type="ECO:0000256" key="1">
    <source>
        <dbReference type="SAM" id="MobiDB-lite"/>
    </source>
</evidence>
<dbReference type="AlphaFoldDB" id="A0AAD6D8R5"/>
<sequence length="579" mass="64690">MTFLICPRWRKIHPSSPSGVTQPDRDDRQEQRDHDQISDVQAGNTVERTDSQPESFSHRLRRRFSRESKPSSENHDASKLGFPFNLRAIKSLQKSGAKPGQDLTTLGNLGSSLLSERAYDSDAQFIPSLSRARNISRSPSGRPTRRMELSDLIERSHEREASNQRWALDQTQNTSTSHISSSDKQYISTPTASAESVQGQSNPLKAIQHPWGHHLAPFQTKAALDDMNIKSARSLPDLTIAGHQSIHSLPGTPATIAIPKSNGNPKPLADWKEYYRIGHQRYGPPSSDTLPGHPGDILVKKSRQPSASAGSLAENRPIHLEELGIPHRLASQTTASGSMSCNPSTTRFILPNEHGFFISPSQENTHPSQRSRVSAYGVESLDVPTRDRNFSSFYSPQSHSISSNRSPMQSSRSVNNIPIGKSRTKQATGDEKNLQSDNCHETGTLQSRFREYCGSTVEQTYPNSTTNDSDKSYPPRRVSIGWMSGGRRTGYGYSPVPSKDEEMSTQGVETYYPSRKLDSELNVKVPSDELNIKNPDKRLKRSDEESHFVDLQIHLESPPRGSGRFRSRHEPDHCWHLFK</sequence>
<dbReference type="EMBL" id="JAQJAC010000010">
    <property type="protein sequence ID" value="KAJ5568331.1"/>
    <property type="molecule type" value="Genomic_DNA"/>
</dbReference>
<feature type="compositionally biased region" description="Basic and acidic residues" evidence="1">
    <location>
        <begin position="428"/>
        <end position="439"/>
    </location>
</feature>
<name>A0AAD6D8R5_9EURO</name>
<gene>
    <name evidence="2" type="ORF">N7450_010817</name>
</gene>
<dbReference type="Proteomes" id="UP001216150">
    <property type="component" value="Unassembled WGS sequence"/>
</dbReference>
<feature type="region of interest" description="Disordered" evidence="1">
    <location>
        <begin position="10"/>
        <end position="79"/>
    </location>
</feature>
<protein>
    <submittedName>
        <fullName evidence="2">Uncharacterized protein</fullName>
    </submittedName>
</protein>
<feature type="compositionally biased region" description="Polar residues" evidence="1">
    <location>
        <begin position="163"/>
        <end position="200"/>
    </location>
</feature>
<evidence type="ECO:0000313" key="3">
    <source>
        <dbReference type="Proteomes" id="UP001216150"/>
    </source>
</evidence>
<feature type="compositionally biased region" description="Low complexity" evidence="1">
    <location>
        <begin position="400"/>
        <end position="413"/>
    </location>
</feature>
<reference evidence="2 3" key="1">
    <citation type="journal article" date="2023" name="IMA Fungus">
        <title>Comparative genomic study of the Penicillium genus elucidates a diverse pangenome and 15 lateral gene transfer events.</title>
        <authorList>
            <person name="Petersen C."/>
            <person name="Sorensen T."/>
            <person name="Nielsen M.R."/>
            <person name="Sondergaard T.E."/>
            <person name="Sorensen J.L."/>
            <person name="Fitzpatrick D.A."/>
            <person name="Frisvad J.C."/>
            <person name="Nielsen K.L."/>
        </authorList>
    </citation>
    <scope>NUCLEOTIDE SEQUENCE [LARGE SCALE GENOMIC DNA]</scope>
    <source>
        <strain evidence="2 3">IBT 29057</strain>
    </source>
</reference>
<keyword evidence="3" id="KW-1185">Reference proteome</keyword>
<evidence type="ECO:0000313" key="2">
    <source>
        <dbReference type="EMBL" id="KAJ5568331.1"/>
    </source>
</evidence>
<proteinExistence type="predicted"/>
<feature type="region of interest" description="Disordered" evidence="1">
    <location>
        <begin position="386"/>
        <end position="439"/>
    </location>
</feature>
<feature type="compositionally biased region" description="Basic and acidic residues" evidence="1">
    <location>
        <begin position="65"/>
        <end position="78"/>
    </location>
</feature>
<feature type="compositionally biased region" description="Polar residues" evidence="1">
    <location>
        <begin position="390"/>
        <end position="399"/>
    </location>
</feature>